<proteinExistence type="predicted"/>
<sequence length="66" mass="7782">MNTVCSHCECFIKGYNVYGTYCPNCGKFIKPEGKPGFVLEYEKKMRKLQIEFLEKLKNKENAKKRK</sequence>
<protein>
    <submittedName>
        <fullName evidence="1">Uncharacterized protein</fullName>
    </submittedName>
</protein>
<dbReference type="AlphaFoldDB" id="A0A0F9DRJ9"/>
<accession>A0A0F9DRJ9</accession>
<dbReference type="EMBL" id="LAZR01027846">
    <property type="protein sequence ID" value="KKL64433.1"/>
    <property type="molecule type" value="Genomic_DNA"/>
</dbReference>
<evidence type="ECO:0000313" key="1">
    <source>
        <dbReference type="EMBL" id="KKL64433.1"/>
    </source>
</evidence>
<gene>
    <name evidence="1" type="ORF">LCGC14_2165060</name>
</gene>
<name>A0A0F9DRJ9_9ZZZZ</name>
<comment type="caution">
    <text evidence="1">The sequence shown here is derived from an EMBL/GenBank/DDBJ whole genome shotgun (WGS) entry which is preliminary data.</text>
</comment>
<organism evidence="1">
    <name type="scientific">marine sediment metagenome</name>
    <dbReference type="NCBI Taxonomy" id="412755"/>
    <lineage>
        <taxon>unclassified sequences</taxon>
        <taxon>metagenomes</taxon>
        <taxon>ecological metagenomes</taxon>
    </lineage>
</organism>
<reference evidence="1" key="1">
    <citation type="journal article" date="2015" name="Nature">
        <title>Complex archaea that bridge the gap between prokaryotes and eukaryotes.</title>
        <authorList>
            <person name="Spang A."/>
            <person name="Saw J.H."/>
            <person name="Jorgensen S.L."/>
            <person name="Zaremba-Niedzwiedzka K."/>
            <person name="Martijn J."/>
            <person name="Lind A.E."/>
            <person name="van Eijk R."/>
            <person name="Schleper C."/>
            <person name="Guy L."/>
            <person name="Ettema T.J."/>
        </authorList>
    </citation>
    <scope>NUCLEOTIDE SEQUENCE</scope>
</reference>